<dbReference type="SUPFAM" id="SSF46689">
    <property type="entry name" value="Homeodomain-like"/>
    <property type="match status" value="1"/>
</dbReference>
<gene>
    <name evidence="1" type="ORF">COX26_00295</name>
</gene>
<comment type="caution">
    <text evidence="1">The sequence shown here is derived from an EMBL/GenBank/DDBJ whole genome shotgun (WGS) entry which is preliminary data.</text>
</comment>
<dbReference type="Proteomes" id="UP000228812">
    <property type="component" value="Unassembled WGS sequence"/>
</dbReference>
<dbReference type="AlphaFoldDB" id="A0A2G9ZAI2"/>
<dbReference type="EMBL" id="PCRZ01000007">
    <property type="protein sequence ID" value="PIP30134.1"/>
    <property type="molecule type" value="Genomic_DNA"/>
</dbReference>
<protein>
    <submittedName>
        <fullName evidence="1">Uncharacterized protein</fullName>
    </submittedName>
</protein>
<accession>A0A2G9ZAI2</accession>
<organism evidence="1 2">
    <name type="scientific">Candidatus Jorgensenbacteria bacterium CG23_combo_of_CG06-09_8_20_14_all_54_14</name>
    <dbReference type="NCBI Taxonomy" id="1974595"/>
    <lineage>
        <taxon>Bacteria</taxon>
        <taxon>Candidatus Joergenseniibacteriota</taxon>
    </lineage>
</organism>
<evidence type="ECO:0000313" key="2">
    <source>
        <dbReference type="Proteomes" id="UP000228812"/>
    </source>
</evidence>
<name>A0A2G9ZAI2_9BACT</name>
<sequence length="135" mass="15660">MTKSAPKISISIPPISRYPSRREWEAACWRELLASPRSVALLATAKECHSLVMRAAVISRISDGKRPREISKELQISRQTIMAVRKALQECAYRSYRERGKTERKRGMYGSRRYPTERRAGRRSIRTKYGMVYLP</sequence>
<dbReference type="InterPro" id="IPR038116">
    <property type="entry name" value="TrpR-like_sf"/>
</dbReference>
<reference evidence="1 2" key="1">
    <citation type="submission" date="2017-09" db="EMBL/GenBank/DDBJ databases">
        <title>Depth-based differentiation of microbial function through sediment-hosted aquifers and enrichment of novel symbionts in the deep terrestrial subsurface.</title>
        <authorList>
            <person name="Probst A.J."/>
            <person name="Ladd B."/>
            <person name="Jarett J.K."/>
            <person name="Geller-Mcgrath D.E."/>
            <person name="Sieber C.M."/>
            <person name="Emerson J.B."/>
            <person name="Anantharaman K."/>
            <person name="Thomas B.C."/>
            <person name="Malmstrom R."/>
            <person name="Stieglmeier M."/>
            <person name="Klingl A."/>
            <person name="Woyke T."/>
            <person name="Ryan C.M."/>
            <person name="Banfield J.F."/>
        </authorList>
    </citation>
    <scope>NUCLEOTIDE SEQUENCE [LARGE SCALE GENOMIC DNA]</scope>
    <source>
        <strain evidence="1">CG23_combo_of_CG06-09_8_20_14_all_54_14</strain>
    </source>
</reference>
<dbReference type="Gene3D" id="1.10.1270.10">
    <property type="entry name" value="TrpR-like"/>
    <property type="match status" value="1"/>
</dbReference>
<evidence type="ECO:0000313" key="1">
    <source>
        <dbReference type="EMBL" id="PIP30134.1"/>
    </source>
</evidence>
<dbReference type="InterPro" id="IPR009057">
    <property type="entry name" value="Homeodomain-like_sf"/>
</dbReference>
<proteinExistence type="predicted"/>